<gene>
    <name evidence="2" type="primary">Contig2953.g3156</name>
    <name evidence="2" type="ORF">STYLEM_2302</name>
</gene>
<dbReference type="EMBL" id="CCKQ01002236">
    <property type="protein sequence ID" value="CDW73326.1"/>
    <property type="molecule type" value="Genomic_DNA"/>
</dbReference>
<feature type="coiled-coil region" evidence="1">
    <location>
        <begin position="219"/>
        <end position="253"/>
    </location>
</feature>
<evidence type="ECO:0000256" key="1">
    <source>
        <dbReference type="SAM" id="Coils"/>
    </source>
</evidence>
<keyword evidence="1" id="KW-0175">Coiled coil</keyword>
<keyword evidence="3" id="KW-1185">Reference proteome</keyword>
<protein>
    <submittedName>
        <fullName evidence="2">Uncharacterized protein</fullName>
    </submittedName>
</protein>
<proteinExistence type="predicted"/>
<accession>A0A077ZXS5</accession>
<dbReference type="AlphaFoldDB" id="A0A077ZXS5"/>
<name>A0A077ZXS5_STYLE</name>
<reference evidence="2 3" key="1">
    <citation type="submission" date="2014-06" db="EMBL/GenBank/DDBJ databases">
        <authorList>
            <person name="Swart Estienne"/>
        </authorList>
    </citation>
    <scope>NUCLEOTIDE SEQUENCE [LARGE SCALE GENOMIC DNA]</scope>
    <source>
        <strain evidence="2 3">130c</strain>
    </source>
</reference>
<evidence type="ECO:0000313" key="2">
    <source>
        <dbReference type="EMBL" id="CDW73326.1"/>
    </source>
</evidence>
<sequence>MIRNQKEHLQQNLLDLEQGKMNRNEIIKQKNQQSLQLDHDIDMLQQELKAIQHKNDELKSFKEPRFVDFKAEIERMKSEIEEIKRQDEERYVIIFINKQIKMEQESTRLADELFKLKEEIRQIEGIYQNVQNQAMALQLQDQNILDLQNNKQKLDLEVSKVQEALDIQTKNNNYFAAIMKSTCDNLRIEQSLVKEFAQKQFQSYIEFLQLQNAEYQAAVQSNLQRYQALQTQNNQLRKDIDQIKVKISRVIANTNYGQQIIQLSNHWKQQYRTDFIAQSRMMLEKVQKLTIEINANFQINLNKQQHLLSQQRQVEHIQQNIKKLQQCIYSIANFNEILKGDISKLEVYELEWKQSIQQSENQNKISQNQDQKLHMQEIDQNEDKNIQLKHQINQSQIEEDGKYRLLQWYKEQIDEKDRQIYQTSTQINNKKQNSIMMYQQLNGEILQIETQTIQLKQQVDVSQKQQIKIRQAIQNEDKTQRENESVIKMLNEKMRVNPDAVGSQINYYAVFFLMILMTMYFF</sequence>
<dbReference type="Proteomes" id="UP000039865">
    <property type="component" value="Unassembled WGS sequence"/>
</dbReference>
<organism evidence="2 3">
    <name type="scientific">Stylonychia lemnae</name>
    <name type="common">Ciliate</name>
    <dbReference type="NCBI Taxonomy" id="5949"/>
    <lineage>
        <taxon>Eukaryota</taxon>
        <taxon>Sar</taxon>
        <taxon>Alveolata</taxon>
        <taxon>Ciliophora</taxon>
        <taxon>Intramacronucleata</taxon>
        <taxon>Spirotrichea</taxon>
        <taxon>Stichotrichia</taxon>
        <taxon>Sporadotrichida</taxon>
        <taxon>Oxytrichidae</taxon>
        <taxon>Stylonychinae</taxon>
        <taxon>Stylonychia</taxon>
    </lineage>
</organism>
<dbReference type="InParanoid" id="A0A077ZXS5"/>
<feature type="coiled-coil region" evidence="1">
    <location>
        <begin position="27"/>
        <end position="164"/>
    </location>
</feature>
<evidence type="ECO:0000313" key="3">
    <source>
        <dbReference type="Proteomes" id="UP000039865"/>
    </source>
</evidence>